<name>A0A423X666_9PEZI</name>
<dbReference type="Proteomes" id="UP000283895">
    <property type="component" value="Unassembled WGS sequence"/>
</dbReference>
<keyword evidence="2" id="KW-0472">Membrane</keyword>
<dbReference type="STRING" id="356882.A0A423X666"/>
<feature type="region of interest" description="Disordered" evidence="1">
    <location>
        <begin position="1"/>
        <end position="70"/>
    </location>
</feature>
<proteinExistence type="predicted"/>
<dbReference type="AlphaFoldDB" id="A0A423X666"/>
<comment type="caution">
    <text evidence="3">The sequence shown here is derived from an EMBL/GenBank/DDBJ whole genome shotgun (WGS) entry which is preliminary data.</text>
</comment>
<reference evidence="3 4" key="1">
    <citation type="submission" date="2015-09" db="EMBL/GenBank/DDBJ databases">
        <title>Host preference determinants of Valsa canker pathogens revealed by comparative genomics.</title>
        <authorList>
            <person name="Yin Z."/>
            <person name="Huang L."/>
        </authorList>
    </citation>
    <scope>NUCLEOTIDE SEQUENCE [LARGE SCALE GENOMIC DNA]</scope>
    <source>
        <strain evidence="3 4">03-1</strain>
    </source>
</reference>
<feature type="transmembrane region" description="Helical" evidence="2">
    <location>
        <begin position="133"/>
        <end position="156"/>
    </location>
</feature>
<gene>
    <name evidence="3" type="ORF">VMCG_01422</name>
</gene>
<sequence>MGFFDGWDSASVISRKSHSSRHHSSSKRRSKGPSLRPKSRSRSRTRSPAARSFFTGEEEDSKPRYSRHNSSRASFFGLPNVSSRSFFGTDKHRASTSSYRRSPRPNFLTRAYKQLKRLLRDLVYYAKRHPLKVFTLVVLPLITGGALTALLARFGLRMPPSIERMLGYGARAMSGDTAGLVGEAMKMAGGMGGDGRVSVERGRDGGLQWERRSYERDIGGGWMDTVRDWF</sequence>
<keyword evidence="2" id="KW-0812">Transmembrane</keyword>
<evidence type="ECO:0000313" key="3">
    <source>
        <dbReference type="EMBL" id="ROW11256.1"/>
    </source>
</evidence>
<accession>A0A423X666</accession>
<dbReference type="OrthoDB" id="5235322at2759"/>
<evidence type="ECO:0000256" key="2">
    <source>
        <dbReference type="SAM" id="Phobius"/>
    </source>
</evidence>
<evidence type="ECO:0000313" key="4">
    <source>
        <dbReference type="Proteomes" id="UP000283895"/>
    </source>
</evidence>
<keyword evidence="4" id="KW-1185">Reference proteome</keyword>
<dbReference type="EMBL" id="LKEA01000002">
    <property type="protein sequence ID" value="ROW11256.1"/>
    <property type="molecule type" value="Genomic_DNA"/>
</dbReference>
<protein>
    <submittedName>
        <fullName evidence="3">Uncharacterized protein</fullName>
    </submittedName>
</protein>
<organism evidence="3 4">
    <name type="scientific">Cytospora schulzeri</name>
    <dbReference type="NCBI Taxonomy" id="448051"/>
    <lineage>
        <taxon>Eukaryota</taxon>
        <taxon>Fungi</taxon>
        <taxon>Dikarya</taxon>
        <taxon>Ascomycota</taxon>
        <taxon>Pezizomycotina</taxon>
        <taxon>Sordariomycetes</taxon>
        <taxon>Sordariomycetidae</taxon>
        <taxon>Diaporthales</taxon>
        <taxon>Cytosporaceae</taxon>
        <taxon>Cytospora</taxon>
    </lineage>
</organism>
<keyword evidence="2" id="KW-1133">Transmembrane helix</keyword>
<evidence type="ECO:0000256" key="1">
    <source>
        <dbReference type="SAM" id="MobiDB-lite"/>
    </source>
</evidence>
<feature type="compositionally biased region" description="Basic residues" evidence="1">
    <location>
        <begin position="15"/>
        <end position="45"/>
    </location>
</feature>